<proteinExistence type="predicted"/>
<name>A0A2G1BXT7_9FLAO</name>
<evidence type="ECO:0000313" key="1">
    <source>
        <dbReference type="EMBL" id="PHN98881.1"/>
    </source>
</evidence>
<reference evidence="1 2" key="1">
    <citation type="journal article" date="2016" name="Nat. Commun.">
        <title>Microbial interactions lead to rapid micro-scale successions on model marine particles.</title>
        <authorList>
            <person name="Datta M.S."/>
            <person name="Sliwerska E."/>
            <person name="Gore J."/>
            <person name="Polz M.F."/>
            <person name="Cordero O.X."/>
        </authorList>
    </citation>
    <scope>NUCLEOTIDE SEQUENCE [LARGE SCALE GENOMIC DNA]</scope>
    <source>
        <strain evidence="1 2">4G03</strain>
    </source>
</reference>
<dbReference type="Proteomes" id="UP000222163">
    <property type="component" value="Unassembled WGS sequence"/>
</dbReference>
<accession>A0A2G1BXT7</accession>
<feature type="non-terminal residue" evidence="1">
    <location>
        <position position="1"/>
    </location>
</feature>
<organism evidence="1 2">
    <name type="scientific">Tenacibaculum discolor</name>
    <dbReference type="NCBI Taxonomy" id="361581"/>
    <lineage>
        <taxon>Bacteria</taxon>
        <taxon>Pseudomonadati</taxon>
        <taxon>Bacteroidota</taxon>
        <taxon>Flavobacteriia</taxon>
        <taxon>Flavobacteriales</taxon>
        <taxon>Flavobacteriaceae</taxon>
        <taxon>Tenacibaculum</taxon>
    </lineage>
</organism>
<protein>
    <submittedName>
        <fullName evidence="1">Uncharacterized protein</fullName>
    </submittedName>
</protein>
<dbReference type="EMBL" id="PDUU01000002">
    <property type="protein sequence ID" value="PHN98881.1"/>
    <property type="molecule type" value="Genomic_DNA"/>
</dbReference>
<evidence type="ECO:0000313" key="2">
    <source>
        <dbReference type="Proteomes" id="UP000222163"/>
    </source>
</evidence>
<dbReference type="AlphaFoldDB" id="A0A2G1BXT7"/>
<sequence length="73" mass="7668">AWVADITACFADTAAWVANITACSADTTARVTDITACSEDTTAWVAETVYLLADAAFGSKKINLIPTNQKKAV</sequence>
<comment type="caution">
    <text evidence="1">The sequence shown here is derived from an EMBL/GenBank/DDBJ whole genome shotgun (WGS) entry which is preliminary data.</text>
</comment>
<gene>
    <name evidence="1" type="ORF">CSC81_01470</name>
</gene>